<sequence length="435" mass="50551">MEQLQPPSIPHLVQVYQPSVTNSKMQNPQIIHISHSTLPTSQGKVTYQQTITSESIHIPVTSQHVTEIQSQMQMSQNQIVMSCQQGLQSLPPLPGQSQVLHGQSQVVQTSDMSQSLQIASHMIVPQHMLAGVHSYYRQYEYPKECLLTKLEPDMQIADKDVECDTDTTQMVPETPKKRSRSQIPDPTSWACNIRKTKHQRGEAYINRRGKFVPERHIRNTKDCVKNCKFKCNEKISDNDREHIFKAFYTLNANEKKYFLLHTTERTCIKNNKVITNNKRKYTFKYFFNVKSERHTVCKNFYLGTLSISQKPVYNVHMGKTDLNIPKPDGRGHSKASCHSLPSEIKDRVRKHIQSFTTMESKPVVQFSKKKQYLDASLSIKHMYNMYFSDCNKENIVPVKESMYRKIFRQEYNLHFRKVKTEQALCGRCKSTIKKK</sequence>
<accession>A0A9J7IT39</accession>
<dbReference type="AlphaFoldDB" id="A0A9J7IT39"/>
<protein>
    <submittedName>
        <fullName evidence="3">Uncharacterized protein LOC111356785</fullName>
    </submittedName>
</protein>
<dbReference type="PANTHER" id="PTHR10773">
    <property type="entry name" value="DNA-DIRECTED RNA POLYMERASES I, II, AND III SUBUNIT RPABC2"/>
    <property type="match status" value="1"/>
</dbReference>
<proteinExistence type="predicted"/>
<dbReference type="KEGG" id="sliu:111356785"/>
<dbReference type="GeneID" id="111356785"/>
<dbReference type="RefSeq" id="XP_022827038.1">
    <property type="nucleotide sequence ID" value="XM_022971270.1"/>
</dbReference>
<name>A0A9J7IT39_SPOLT</name>
<evidence type="ECO:0000313" key="2">
    <source>
        <dbReference type="Proteomes" id="UP000301870"/>
    </source>
</evidence>
<keyword evidence="2" id="KW-1185">Reference proteome</keyword>
<evidence type="ECO:0000313" key="3">
    <source>
        <dbReference type="RefSeq" id="XP_022827038.1"/>
    </source>
</evidence>
<gene>
    <name evidence="3" type="primary">LOC111356785</name>
</gene>
<evidence type="ECO:0000256" key="1">
    <source>
        <dbReference type="SAM" id="MobiDB-lite"/>
    </source>
</evidence>
<organism evidence="2 3">
    <name type="scientific">Spodoptera litura</name>
    <name type="common">Asian cotton leafworm</name>
    <dbReference type="NCBI Taxonomy" id="69820"/>
    <lineage>
        <taxon>Eukaryota</taxon>
        <taxon>Metazoa</taxon>
        <taxon>Ecdysozoa</taxon>
        <taxon>Arthropoda</taxon>
        <taxon>Hexapoda</taxon>
        <taxon>Insecta</taxon>
        <taxon>Pterygota</taxon>
        <taxon>Neoptera</taxon>
        <taxon>Endopterygota</taxon>
        <taxon>Lepidoptera</taxon>
        <taxon>Glossata</taxon>
        <taxon>Ditrysia</taxon>
        <taxon>Noctuoidea</taxon>
        <taxon>Noctuidae</taxon>
        <taxon>Amphipyrinae</taxon>
        <taxon>Spodoptera</taxon>
    </lineage>
</organism>
<dbReference type="PANTHER" id="PTHR10773:SF19">
    <property type="match status" value="1"/>
</dbReference>
<dbReference type="Proteomes" id="UP000301870">
    <property type="component" value="Chromosome 23"/>
</dbReference>
<reference evidence="3" key="1">
    <citation type="submission" date="2025-08" db="UniProtKB">
        <authorList>
            <consortium name="RefSeq"/>
        </authorList>
    </citation>
    <scope>IDENTIFICATION</scope>
    <source>
        <strain evidence="3">Ishihara</strain>
        <tissue evidence="3">Whole body</tissue>
    </source>
</reference>
<dbReference type="OrthoDB" id="434783at2759"/>
<feature type="region of interest" description="Disordered" evidence="1">
    <location>
        <begin position="168"/>
        <end position="188"/>
    </location>
</feature>